<protein>
    <submittedName>
        <fullName evidence="1">Uncharacterized protein</fullName>
    </submittedName>
</protein>
<keyword evidence="2" id="KW-1185">Reference proteome</keyword>
<sequence length="306" mass="32936">MHSASLSLLLGFVALVRSTPVLWDGRAPFDYTKAELDASDGPYLSVVKGTQNASHYDSFLGHSLPATPLWSTPEQAILTTIDNSSIFTPGGSPPQNGFRRGEIIAQPFAGANRTTFDAVLETGVSAFHFSVRTDDALPLNYKHEYQVVWIEPTDGTHVFDLQIGTPFNTTPSATSHNLKIRSHNSTVLFSTPFVPETWHNFAVVVDWTHLTLQVHYSAGAQTLSTVSKVVPNTGVTAGSAGQGEFHFGVLKLPLIDPSETPAEQGDVVHYGIQEGTREGLIYSGVFVESVQHGLSVGHGLTTSVGH</sequence>
<evidence type="ECO:0000313" key="2">
    <source>
        <dbReference type="Proteomes" id="UP000814140"/>
    </source>
</evidence>
<proteinExistence type="predicted"/>
<accession>A0ACB8SQ66</accession>
<dbReference type="EMBL" id="MU277237">
    <property type="protein sequence ID" value="KAI0058240.1"/>
    <property type="molecule type" value="Genomic_DNA"/>
</dbReference>
<reference evidence="1" key="1">
    <citation type="submission" date="2021-03" db="EMBL/GenBank/DDBJ databases">
        <authorList>
            <consortium name="DOE Joint Genome Institute"/>
            <person name="Ahrendt S."/>
            <person name="Looney B.P."/>
            <person name="Miyauchi S."/>
            <person name="Morin E."/>
            <person name="Drula E."/>
            <person name="Courty P.E."/>
            <person name="Chicoki N."/>
            <person name="Fauchery L."/>
            <person name="Kohler A."/>
            <person name="Kuo A."/>
            <person name="Labutti K."/>
            <person name="Pangilinan J."/>
            <person name="Lipzen A."/>
            <person name="Riley R."/>
            <person name="Andreopoulos W."/>
            <person name="He G."/>
            <person name="Johnson J."/>
            <person name="Barry K.W."/>
            <person name="Grigoriev I.V."/>
            <person name="Nagy L."/>
            <person name="Hibbett D."/>
            <person name="Henrissat B."/>
            <person name="Matheny P.B."/>
            <person name="Labbe J."/>
            <person name="Martin F."/>
        </authorList>
    </citation>
    <scope>NUCLEOTIDE SEQUENCE</scope>
    <source>
        <strain evidence="1">HHB10654</strain>
    </source>
</reference>
<comment type="caution">
    <text evidence="1">The sequence shown here is derived from an EMBL/GenBank/DDBJ whole genome shotgun (WGS) entry which is preliminary data.</text>
</comment>
<reference evidence="1" key="2">
    <citation type="journal article" date="2022" name="New Phytol.">
        <title>Evolutionary transition to the ectomycorrhizal habit in the genomes of a hyperdiverse lineage of mushroom-forming fungi.</title>
        <authorList>
            <person name="Looney B."/>
            <person name="Miyauchi S."/>
            <person name="Morin E."/>
            <person name="Drula E."/>
            <person name="Courty P.E."/>
            <person name="Kohler A."/>
            <person name="Kuo A."/>
            <person name="LaButti K."/>
            <person name="Pangilinan J."/>
            <person name="Lipzen A."/>
            <person name="Riley R."/>
            <person name="Andreopoulos W."/>
            <person name="He G."/>
            <person name="Johnson J."/>
            <person name="Nolan M."/>
            <person name="Tritt A."/>
            <person name="Barry K.W."/>
            <person name="Grigoriev I.V."/>
            <person name="Nagy L.G."/>
            <person name="Hibbett D."/>
            <person name="Henrissat B."/>
            <person name="Matheny P.B."/>
            <person name="Labbe J."/>
            <person name="Martin F.M."/>
        </authorList>
    </citation>
    <scope>NUCLEOTIDE SEQUENCE</scope>
    <source>
        <strain evidence="1">HHB10654</strain>
    </source>
</reference>
<name>A0ACB8SQ66_9AGAM</name>
<organism evidence="1 2">
    <name type="scientific">Artomyces pyxidatus</name>
    <dbReference type="NCBI Taxonomy" id="48021"/>
    <lineage>
        <taxon>Eukaryota</taxon>
        <taxon>Fungi</taxon>
        <taxon>Dikarya</taxon>
        <taxon>Basidiomycota</taxon>
        <taxon>Agaricomycotina</taxon>
        <taxon>Agaricomycetes</taxon>
        <taxon>Russulales</taxon>
        <taxon>Auriscalpiaceae</taxon>
        <taxon>Artomyces</taxon>
    </lineage>
</organism>
<gene>
    <name evidence="1" type="ORF">BV25DRAFT_1290923</name>
</gene>
<evidence type="ECO:0000313" key="1">
    <source>
        <dbReference type="EMBL" id="KAI0058240.1"/>
    </source>
</evidence>
<dbReference type="Proteomes" id="UP000814140">
    <property type="component" value="Unassembled WGS sequence"/>
</dbReference>